<dbReference type="Gene3D" id="3.30.710.10">
    <property type="entry name" value="Potassium Channel Kv1.1, Chain A"/>
    <property type="match status" value="1"/>
</dbReference>
<sequence>MPPNRATKNKTRHCTSLADEEIRPNGDSVLVVGKERTILRVDSQTLIAASKVFKRLFQNSSSEAQDPAGNIVKVVYLEDDDPEAMWTLCCLLHDVYEIGDEEMVPPEVFLTAMHVKKFDLMGRDPVRGAMHLWLNPKLSTRFNGFEMGFHFAAAYLLQQLSSVVRWSQDLIFGYGGDYDALVAEILSRILPPQVFEPRRVQM</sequence>
<dbReference type="Proteomes" id="UP001321760">
    <property type="component" value="Unassembled WGS sequence"/>
</dbReference>
<keyword evidence="3" id="KW-1185">Reference proteome</keyword>
<dbReference type="EMBL" id="MU865939">
    <property type="protein sequence ID" value="KAK4449176.1"/>
    <property type="molecule type" value="Genomic_DNA"/>
</dbReference>
<reference evidence="2" key="2">
    <citation type="submission" date="2023-05" db="EMBL/GenBank/DDBJ databases">
        <authorList>
            <consortium name="Lawrence Berkeley National Laboratory"/>
            <person name="Steindorff A."/>
            <person name="Hensen N."/>
            <person name="Bonometti L."/>
            <person name="Westerberg I."/>
            <person name="Brannstrom I.O."/>
            <person name="Guillou S."/>
            <person name="Cros-Aarteil S."/>
            <person name="Calhoun S."/>
            <person name="Haridas S."/>
            <person name="Kuo A."/>
            <person name="Mondo S."/>
            <person name="Pangilinan J."/>
            <person name="Riley R."/>
            <person name="Labutti K."/>
            <person name="Andreopoulos B."/>
            <person name="Lipzen A."/>
            <person name="Chen C."/>
            <person name="Yanf M."/>
            <person name="Daum C."/>
            <person name="Ng V."/>
            <person name="Clum A."/>
            <person name="Ohm R."/>
            <person name="Martin F."/>
            <person name="Silar P."/>
            <person name="Natvig D."/>
            <person name="Lalanne C."/>
            <person name="Gautier V."/>
            <person name="Ament-Velasquez S.L."/>
            <person name="Kruys A."/>
            <person name="Hutchinson M.I."/>
            <person name="Powell A.J."/>
            <person name="Barry K."/>
            <person name="Miller A.N."/>
            <person name="Grigoriev I.V."/>
            <person name="Debuchy R."/>
            <person name="Gladieux P."/>
            <person name="Thoren M.H."/>
            <person name="Johannesson H."/>
        </authorList>
    </citation>
    <scope>NUCLEOTIDE SEQUENCE</scope>
    <source>
        <strain evidence="2">PSN243</strain>
    </source>
</reference>
<dbReference type="AlphaFoldDB" id="A0AAV9GN53"/>
<protein>
    <recommendedName>
        <fullName evidence="1">BTB domain-containing protein</fullName>
    </recommendedName>
</protein>
<proteinExistence type="predicted"/>
<evidence type="ECO:0000313" key="3">
    <source>
        <dbReference type="Proteomes" id="UP001321760"/>
    </source>
</evidence>
<reference evidence="2" key="1">
    <citation type="journal article" date="2023" name="Mol. Phylogenet. Evol.">
        <title>Genome-scale phylogeny and comparative genomics of the fungal order Sordariales.</title>
        <authorList>
            <person name="Hensen N."/>
            <person name="Bonometti L."/>
            <person name="Westerberg I."/>
            <person name="Brannstrom I.O."/>
            <person name="Guillou S."/>
            <person name="Cros-Aarteil S."/>
            <person name="Calhoun S."/>
            <person name="Haridas S."/>
            <person name="Kuo A."/>
            <person name="Mondo S."/>
            <person name="Pangilinan J."/>
            <person name="Riley R."/>
            <person name="LaButti K."/>
            <person name="Andreopoulos B."/>
            <person name="Lipzen A."/>
            <person name="Chen C."/>
            <person name="Yan M."/>
            <person name="Daum C."/>
            <person name="Ng V."/>
            <person name="Clum A."/>
            <person name="Steindorff A."/>
            <person name="Ohm R.A."/>
            <person name="Martin F."/>
            <person name="Silar P."/>
            <person name="Natvig D.O."/>
            <person name="Lalanne C."/>
            <person name="Gautier V."/>
            <person name="Ament-Velasquez S.L."/>
            <person name="Kruys A."/>
            <person name="Hutchinson M.I."/>
            <person name="Powell A.J."/>
            <person name="Barry K."/>
            <person name="Miller A.N."/>
            <person name="Grigoriev I.V."/>
            <person name="Debuchy R."/>
            <person name="Gladieux P."/>
            <person name="Hiltunen Thoren M."/>
            <person name="Johannesson H."/>
        </authorList>
    </citation>
    <scope>NUCLEOTIDE SEQUENCE</scope>
    <source>
        <strain evidence="2">PSN243</strain>
    </source>
</reference>
<organism evidence="2 3">
    <name type="scientific">Podospora aff. communis PSN243</name>
    <dbReference type="NCBI Taxonomy" id="3040156"/>
    <lineage>
        <taxon>Eukaryota</taxon>
        <taxon>Fungi</taxon>
        <taxon>Dikarya</taxon>
        <taxon>Ascomycota</taxon>
        <taxon>Pezizomycotina</taxon>
        <taxon>Sordariomycetes</taxon>
        <taxon>Sordariomycetidae</taxon>
        <taxon>Sordariales</taxon>
        <taxon>Podosporaceae</taxon>
        <taxon>Podospora</taxon>
    </lineage>
</organism>
<evidence type="ECO:0000259" key="1">
    <source>
        <dbReference type="PROSITE" id="PS50097"/>
    </source>
</evidence>
<gene>
    <name evidence="2" type="ORF">QBC34DRAFT_425912</name>
</gene>
<accession>A0AAV9GN53</accession>
<dbReference type="InterPro" id="IPR011333">
    <property type="entry name" value="SKP1/BTB/POZ_sf"/>
</dbReference>
<comment type="caution">
    <text evidence="2">The sequence shown here is derived from an EMBL/GenBank/DDBJ whole genome shotgun (WGS) entry which is preliminary data.</text>
</comment>
<dbReference type="PROSITE" id="PS50097">
    <property type="entry name" value="BTB"/>
    <property type="match status" value="1"/>
</dbReference>
<dbReference type="InterPro" id="IPR000210">
    <property type="entry name" value="BTB/POZ_dom"/>
</dbReference>
<evidence type="ECO:0000313" key="2">
    <source>
        <dbReference type="EMBL" id="KAK4449176.1"/>
    </source>
</evidence>
<feature type="domain" description="BTB" evidence="1">
    <location>
        <begin position="26"/>
        <end position="94"/>
    </location>
</feature>
<name>A0AAV9GN53_9PEZI</name>